<gene>
    <name evidence="2" type="ORF">S7711_05661</name>
</gene>
<evidence type="ECO:0008006" key="4">
    <source>
        <dbReference type="Google" id="ProtNLM"/>
    </source>
</evidence>
<proteinExistence type="predicted"/>
<evidence type="ECO:0000313" key="3">
    <source>
        <dbReference type="Proteomes" id="UP000028045"/>
    </source>
</evidence>
<accession>A0A084B1G9</accession>
<feature type="region of interest" description="Disordered" evidence="1">
    <location>
        <begin position="1"/>
        <end position="42"/>
    </location>
</feature>
<dbReference type="OrthoDB" id="5278911at2759"/>
<evidence type="ECO:0000313" key="2">
    <source>
        <dbReference type="EMBL" id="KEY71398.1"/>
    </source>
</evidence>
<sequence>MPKKRNFAKSFKPSSPLVASPPSQGTSGKPSLGGLVMHHPRCHKPQRGVNELLANLRRTPAGPSATRPFPATVPSVPPAIRELLQLPETPPPAPKRQARRRFDANGRRLPAGPPPPQSWTARPRHDVEALARFSALRLSSSAERDLPGAHMPKPGSLVDIVLRRLVADWDFHKFYNKYYLYSIPSHLKPALIRYLGTRSQSLQMTDLRIILLPPADDDDDSPHDKSTSAVADEEVTYIDLSGAIGKSLALKDISELLFPPKGLDVINPEPTDSWEVVDASPSVPRVLLPNLSHLSLALEPDFPSRGSWKQLLALSSKLSNVTHLSLAYWPDPCFTPRARCSSVASPQGNNIPYGGTNYYSHTIDQDWSEALLVLRMLSKNLYKLEYLDLTGCASWFQALIASVDHDFVDWNKYWGKISVLRLYAGETPADNAQPSQKIAFREAIDMAIAVERHIRAMRAGRGRLITVERNQIEH</sequence>
<name>A0A084B1G9_STACB</name>
<keyword evidence="3" id="KW-1185">Reference proteome</keyword>
<protein>
    <recommendedName>
        <fullName evidence="4">Tafazzin</fullName>
    </recommendedName>
</protein>
<dbReference type="HOGENOM" id="CLU_032824_1_0_1"/>
<dbReference type="AlphaFoldDB" id="A0A084B1G9"/>
<organism evidence="2 3">
    <name type="scientific">Stachybotrys chartarum (strain CBS 109288 / IBT 7711)</name>
    <name type="common">Toxic black mold</name>
    <name type="synonym">Stilbospora chartarum</name>
    <dbReference type="NCBI Taxonomy" id="1280523"/>
    <lineage>
        <taxon>Eukaryota</taxon>
        <taxon>Fungi</taxon>
        <taxon>Dikarya</taxon>
        <taxon>Ascomycota</taxon>
        <taxon>Pezizomycotina</taxon>
        <taxon>Sordariomycetes</taxon>
        <taxon>Hypocreomycetidae</taxon>
        <taxon>Hypocreales</taxon>
        <taxon>Stachybotryaceae</taxon>
        <taxon>Stachybotrys</taxon>
    </lineage>
</organism>
<dbReference type="EMBL" id="KL648298">
    <property type="protein sequence ID" value="KEY71398.1"/>
    <property type="molecule type" value="Genomic_DNA"/>
</dbReference>
<evidence type="ECO:0000256" key="1">
    <source>
        <dbReference type="SAM" id="MobiDB-lite"/>
    </source>
</evidence>
<dbReference type="Proteomes" id="UP000028045">
    <property type="component" value="Unassembled WGS sequence"/>
</dbReference>
<reference evidence="2 3" key="1">
    <citation type="journal article" date="2014" name="BMC Genomics">
        <title>Comparative genome sequencing reveals chemotype-specific gene clusters in the toxigenic black mold Stachybotrys.</title>
        <authorList>
            <person name="Semeiks J."/>
            <person name="Borek D."/>
            <person name="Otwinowski Z."/>
            <person name="Grishin N.V."/>
        </authorList>
    </citation>
    <scope>NUCLEOTIDE SEQUENCE [LARGE SCALE GENOMIC DNA]</scope>
    <source>
        <strain evidence="3">CBS 109288 / IBT 7711</strain>
    </source>
</reference>